<gene>
    <name evidence="1" type="ORF">GK091_13680</name>
</gene>
<comment type="caution">
    <text evidence="1">The sequence shown here is derived from an EMBL/GenBank/DDBJ whole genome shotgun (WGS) entry which is preliminary data.</text>
</comment>
<accession>A0A6M0II45</accession>
<dbReference type="EMBL" id="JAAGNZ010000001">
    <property type="protein sequence ID" value="NEU67936.1"/>
    <property type="molecule type" value="Genomic_DNA"/>
</dbReference>
<proteinExistence type="predicted"/>
<keyword evidence="2" id="KW-1185">Reference proteome</keyword>
<organism evidence="1 2">
    <name type="scientific">Spirosoma agri</name>
    <dbReference type="NCBI Taxonomy" id="1987381"/>
    <lineage>
        <taxon>Bacteria</taxon>
        <taxon>Pseudomonadati</taxon>
        <taxon>Bacteroidota</taxon>
        <taxon>Cytophagia</taxon>
        <taxon>Cytophagales</taxon>
        <taxon>Cytophagaceae</taxon>
        <taxon>Spirosoma</taxon>
    </lineage>
</organism>
<dbReference type="Proteomes" id="UP000477386">
    <property type="component" value="Unassembled WGS sequence"/>
</dbReference>
<evidence type="ECO:0000313" key="2">
    <source>
        <dbReference type="Proteomes" id="UP000477386"/>
    </source>
</evidence>
<dbReference type="AlphaFoldDB" id="A0A6M0II45"/>
<protein>
    <submittedName>
        <fullName evidence="1">Uncharacterized protein</fullName>
    </submittedName>
</protein>
<dbReference type="RefSeq" id="WP_164038900.1">
    <property type="nucleotide sequence ID" value="NZ_JAAGNZ010000001.1"/>
</dbReference>
<sequence length="47" mass="5175">MNYRDLLKKYMEGVLNVEGVAFIGEGPALSEAEEAALNEILDEICSE</sequence>
<evidence type="ECO:0000313" key="1">
    <source>
        <dbReference type="EMBL" id="NEU67936.1"/>
    </source>
</evidence>
<reference evidence="1 2" key="1">
    <citation type="submission" date="2020-02" db="EMBL/GenBank/DDBJ databases">
        <title>Draft genome sequence of two Spirosoma agri KCTC 52727 and Spirosoma terrae KCTC 52035.</title>
        <authorList>
            <person name="Rojas J."/>
            <person name="Ambika Manirajan B."/>
            <person name="Ratering S."/>
            <person name="Suarez C."/>
            <person name="Schnell S."/>
        </authorList>
    </citation>
    <scope>NUCLEOTIDE SEQUENCE [LARGE SCALE GENOMIC DNA]</scope>
    <source>
        <strain evidence="1 2">KCTC 52727</strain>
    </source>
</reference>
<name>A0A6M0II45_9BACT</name>